<evidence type="ECO:0000313" key="3">
    <source>
        <dbReference type="Proteomes" id="UP000259864"/>
    </source>
</evidence>
<evidence type="ECO:0000313" key="2">
    <source>
        <dbReference type="EMBL" id="SYV89899.1"/>
    </source>
</evidence>
<sequence length="120" mass="13649">MFKNKLETNLSILFGGFFSLVILLIHRLKIANESYYVAMFLEIIIILMLATLLISGLNSILLANNNQSFYNVSSKLSLEQIFVITTAVLIIAFNLALMINLFVVLMKLTKKSNNIYIERN</sequence>
<protein>
    <submittedName>
        <fullName evidence="2">Uncharacterized protein</fullName>
    </submittedName>
</protein>
<reference evidence="3" key="1">
    <citation type="submission" date="2018-06" db="EMBL/GenBank/DDBJ databases">
        <authorList>
            <consortium name="Pathogen Informatics"/>
        </authorList>
    </citation>
    <scope>NUCLEOTIDE SEQUENCE [LARGE SCALE GENOMIC DNA]</scope>
    <source>
        <strain evidence="3">NCTC10135</strain>
    </source>
</reference>
<keyword evidence="1" id="KW-0472">Membrane</keyword>
<accession>A0A3B0NZR9</accession>
<feature type="transmembrane region" description="Helical" evidence="1">
    <location>
        <begin position="6"/>
        <end position="25"/>
    </location>
</feature>
<dbReference type="KEGG" id="mala:NCTC10135_00403"/>
<feature type="transmembrane region" description="Helical" evidence="1">
    <location>
        <begin position="37"/>
        <end position="61"/>
    </location>
</feature>
<gene>
    <name evidence="2" type="ORF">NCTC10135_00403</name>
</gene>
<evidence type="ECO:0000256" key="1">
    <source>
        <dbReference type="SAM" id="Phobius"/>
    </source>
</evidence>
<dbReference type="EMBL" id="LS991949">
    <property type="protein sequence ID" value="SYV89899.1"/>
    <property type="molecule type" value="Genomic_DNA"/>
</dbReference>
<proteinExistence type="predicted"/>
<keyword evidence="1" id="KW-0812">Transmembrane</keyword>
<name>A0A3B0NZR9_9BACT</name>
<organism evidence="2 3">
    <name type="scientific">Metamycoplasma alkalescens</name>
    <dbReference type="NCBI Taxonomy" id="45363"/>
    <lineage>
        <taxon>Bacteria</taxon>
        <taxon>Bacillati</taxon>
        <taxon>Mycoplasmatota</taxon>
        <taxon>Mycoplasmoidales</taxon>
        <taxon>Metamycoplasmataceae</taxon>
        <taxon>Metamycoplasma</taxon>
    </lineage>
</organism>
<dbReference type="Proteomes" id="UP000259864">
    <property type="component" value="Chromosome 1"/>
</dbReference>
<dbReference type="AlphaFoldDB" id="A0A3B0NZR9"/>
<feature type="transmembrane region" description="Helical" evidence="1">
    <location>
        <begin position="81"/>
        <end position="105"/>
    </location>
</feature>
<keyword evidence="1" id="KW-1133">Transmembrane helix</keyword>
<dbReference type="NCBIfam" id="NF045937">
    <property type="entry name" value="MSC_0624_12TM"/>
    <property type="match status" value="1"/>
</dbReference>